<dbReference type="InterPro" id="IPR007229">
    <property type="entry name" value="Nic_PRibTrfase-Fam"/>
</dbReference>
<dbReference type="SUPFAM" id="SSF54675">
    <property type="entry name" value="Nicotinate/Quinolinate PRTase N-terminal domain-like"/>
    <property type="match status" value="1"/>
</dbReference>
<keyword evidence="6 8" id="KW-0662">Pyridine nucleotide biosynthesis</keyword>
<dbReference type="GO" id="GO:0005829">
    <property type="term" value="C:cytosol"/>
    <property type="evidence" value="ECO:0007669"/>
    <property type="project" value="TreeGrafter"/>
</dbReference>
<dbReference type="AlphaFoldDB" id="A0A9Q3CJV9"/>
<comment type="catalytic activity">
    <reaction evidence="7 8">
        <text>5-phospho-alpha-D-ribose 1-diphosphate + nicotinate + ATP + H2O = nicotinate beta-D-ribonucleotide + ADP + phosphate + diphosphate</text>
        <dbReference type="Rhea" id="RHEA:36163"/>
        <dbReference type="ChEBI" id="CHEBI:15377"/>
        <dbReference type="ChEBI" id="CHEBI:30616"/>
        <dbReference type="ChEBI" id="CHEBI:32544"/>
        <dbReference type="ChEBI" id="CHEBI:33019"/>
        <dbReference type="ChEBI" id="CHEBI:43474"/>
        <dbReference type="ChEBI" id="CHEBI:57502"/>
        <dbReference type="ChEBI" id="CHEBI:58017"/>
        <dbReference type="ChEBI" id="CHEBI:456216"/>
        <dbReference type="EC" id="6.3.4.21"/>
    </reaction>
</comment>
<evidence type="ECO:0000259" key="10">
    <source>
        <dbReference type="Pfam" id="PF17767"/>
    </source>
</evidence>
<proteinExistence type="inferred from homology"/>
<dbReference type="GO" id="GO:0034355">
    <property type="term" value="P:NAD+ biosynthetic process via the salvage pathway"/>
    <property type="evidence" value="ECO:0007669"/>
    <property type="project" value="TreeGrafter"/>
</dbReference>
<dbReference type="NCBIfam" id="TIGR01514">
    <property type="entry name" value="NAPRTase"/>
    <property type="match status" value="1"/>
</dbReference>
<feature type="domain" description="Nicotinate phosphoribosyltransferase N-terminal" evidence="10">
    <location>
        <begin position="56"/>
        <end position="191"/>
    </location>
</feature>
<feature type="domain" description="Nicotinate/nicotinamide phosphoribosyltransferase" evidence="9">
    <location>
        <begin position="224"/>
        <end position="449"/>
    </location>
</feature>
<organism evidence="11 12">
    <name type="scientific">Austropuccinia psidii MF-1</name>
    <dbReference type="NCBI Taxonomy" id="1389203"/>
    <lineage>
        <taxon>Eukaryota</taxon>
        <taxon>Fungi</taxon>
        <taxon>Dikarya</taxon>
        <taxon>Basidiomycota</taxon>
        <taxon>Pucciniomycotina</taxon>
        <taxon>Pucciniomycetes</taxon>
        <taxon>Pucciniales</taxon>
        <taxon>Sphaerophragmiaceae</taxon>
        <taxon>Austropuccinia</taxon>
    </lineage>
</organism>
<evidence type="ECO:0000256" key="4">
    <source>
        <dbReference type="ARBA" id="ARBA00022553"/>
    </source>
</evidence>
<comment type="caution">
    <text evidence="11">The sequence shown here is derived from an EMBL/GenBank/DDBJ whole genome shotgun (WGS) entry which is preliminary data.</text>
</comment>
<dbReference type="InterPro" id="IPR041525">
    <property type="entry name" value="N/Namide_PRibTrfase"/>
</dbReference>
<dbReference type="EMBL" id="AVOT02008640">
    <property type="protein sequence ID" value="MBW0486406.1"/>
    <property type="molecule type" value="Genomic_DNA"/>
</dbReference>
<keyword evidence="5 8" id="KW-0436">Ligase</keyword>
<dbReference type="SUPFAM" id="SSF51690">
    <property type="entry name" value="Nicotinate/Quinolinate PRTase C-terminal domain-like"/>
    <property type="match status" value="1"/>
</dbReference>
<dbReference type="InterPro" id="IPR006406">
    <property type="entry name" value="Nic_PRibTrfase"/>
</dbReference>
<sequence length="464" mass="53626">MSLFNRREDGPLTQFYLNSMDVLCHLQAFSSAQGLIELYIKLLQVMAEEQDPNSLLDTDLYKITMHYVVWSTYPNAEVNYGFINRSKSLQPFTRLAFEALNKKIQRFKTRILTAQEKEWLKSTCPYLSTDYLDYLERYRFMPDEHLKVRFLPTKPSAHSIQDDEYGDLEISIKGLWVDTILYEVPLLSMISEAYFEIVDRDWTYDFQVERAMYKAGKLFEAGCTFSEFGTRRRRSWKAQLLVLTGLQKAAITPRTFTTSNLWMARRFGIQPIGTIAHEFIMAEAALNGYEDVNMRTMTLWEASFIHTSKLWIALTDTFTTKSFFKELANHPTRAKRCKGFRQDSGDPKEFVKNAKNVWDTLGIDPLTKLIVFSDSLNTVTCLELHRFCQEQGVKEVYGIGTHFTNDFYQSKPDSQVDNIPSKPLNIVIKLLAINDTPCIKLSDDEAKAIGPVDKINEVRRLLGI</sequence>
<evidence type="ECO:0000256" key="5">
    <source>
        <dbReference type="ARBA" id="ARBA00022598"/>
    </source>
</evidence>
<dbReference type="InterPro" id="IPR040727">
    <property type="entry name" value="NAPRTase_N"/>
</dbReference>
<evidence type="ECO:0000313" key="12">
    <source>
        <dbReference type="Proteomes" id="UP000765509"/>
    </source>
</evidence>
<reference evidence="11" key="1">
    <citation type="submission" date="2021-03" db="EMBL/GenBank/DDBJ databases">
        <title>Draft genome sequence of rust myrtle Austropuccinia psidii MF-1, a brazilian biotype.</title>
        <authorList>
            <person name="Quecine M.C."/>
            <person name="Pachon D.M.R."/>
            <person name="Bonatelli M.L."/>
            <person name="Correr F.H."/>
            <person name="Franceschini L.M."/>
            <person name="Leite T.F."/>
            <person name="Margarido G.R.A."/>
            <person name="Almeida C.A."/>
            <person name="Ferrarezi J.A."/>
            <person name="Labate C.A."/>
        </authorList>
    </citation>
    <scope>NUCLEOTIDE SEQUENCE</scope>
    <source>
        <strain evidence="11">MF-1</strain>
    </source>
</reference>
<keyword evidence="4" id="KW-0597">Phosphoprotein</keyword>
<keyword evidence="12" id="KW-1185">Reference proteome</keyword>
<dbReference type="Proteomes" id="UP000765509">
    <property type="component" value="Unassembled WGS sequence"/>
</dbReference>
<dbReference type="PANTHER" id="PTHR11098">
    <property type="entry name" value="NICOTINATE PHOSPHORIBOSYLTRANSFERASE"/>
    <property type="match status" value="1"/>
</dbReference>
<dbReference type="PANTHER" id="PTHR11098:SF1">
    <property type="entry name" value="NICOTINATE PHOSPHORIBOSYLTRANSFERASE"/>
    <property type="match status" value="1"/>
</dbReference>
<gene>
    <name evidence="11" type="ORF">O181_026121</name>
</gene>
<dbReference type="GO" id="GO:0004516">
    <property type="term" value="F:nicotinate phosphoribosyltransferase activity"/>
    <property type="evidence" value="ECO:0007669"/>
    <property type="project" value="UniProtKB-UniRule"/>
</dbReference>
<dbReference type="PIRSF" id="PIRSF000484">
    <property type="entry name" value="NAPRT"/>
    <property type="match status" value="1"/>
</dbReference>
<evidence type="ECO:0000313" key="11">
    <source>
        <dbReference type="EMBL" id="MBW0486406.1"/>
    </source>
</evidence>
<evidence type="ECO:0000256" key="7">
    <source>
        <dbReference type="ARBA" id="ARBA00048668"/>
    </source>
</evidence>
<comment type="pathway">
    <text evidence="1 8">Cofactor biosynthesis; NAD(+) biosynthesis; nicotinate D-ribonucleotide from nicotinate: step 1/1.</text>
</comment>
<accession>A0A9Q3CJV9</accession>
<protein>
    <recommendedName>
        <fullName evidence="3 8">Nicotinate phosphoribosyltransferase</fullName>
        <ecNumber evidence="3 8">6.3.4.21</ecNumber>
    </recommendedName>
</protein>
<comment type="similarity">
    <text evidence="2 8">Belongs to the NAPRTase family.</text>
</comment>
<evidence type="ECO:0000256" key="2">
    <source>
        <dbReference type="ARBA" id="ARBA00010897"/>
    </source>
</evidence>
<comment type="function">
    <text evidence="8">Catalyzes the synthesis of beta-nicotinate D-ribonucleotide from nicotinate and 5-phospho-D-ribose 1-phosphate at the expense of ATP.</text>
</comment>
<evidence type="ECO:0000256" key="3">
    <source>
        <dbReference type="ARBA" id="ARBA00013236"/>
    </source>
</evidence>
<comment type="PTM">
    <text evidence="8">Transiently phosphorylated on a His residue during the reaction cycle. Phosphorylation strongly increases the affinity for substrates and increases the rate of nicotinate D-ribonucleotide production. Dephosphorylation regenerates the low-affinity form of the enzyme, leading to product release.</text>
</comment>
<dbReference type="Pfam" id="PF04095">
    <property type="entry name" value="NAPRTase"/>
    <property type="match status" value="1"/>
</dbReference>
<evidence type="ECO:0000256" key="1">
    <source>
        <dbReference type="ARBA" id="ARBA00004952"/>
    </source>
</evidence>
<dbReference type="InterPro" id="IPR036068">
    <property type="entry name" value="Nicotinate_pribotase-like_C"/>
</dbReference>
<dbReference type="EC" id="6.3.4.21" evidence="3 8"/>
<name>A0A9Q3CJV9_9BASI</name>
<evidence type="ECO:0000256" key="8">
    <source>
        <dbReference type="RuleBase" id="RU003838"/>
    </source>
</evidence>
<dbReference type="Gene3D" id="3.20.140.10">
    <property type="entry name" value="nicotinate phosphoribosyltransferase"/>
    <property type="match status" value="1"/>
</dbReference>
<evidence type="ECO:0000256" key="6">
    <source>
        <dbReference type="ARBA" id="ARBA00022642"/>
    </source>
</evidence>
<evidence type="ECO:0000259" key="9">
    <source>
        <dbReference type="Pfam" id="PF04095"/>
    </source>
</evidence>
<dbReference type="Pfam" id="PF17767">
    <property type="entry name" value="NAPRTase_N"/>
    <property type="match status" value="1"/>
</dbReference>
<dbReference type="OrthoDB" id="193380at2759"/>